<reference evidence="2" key="2">
    <citation type="submission" date="2025-09" db="UniProtKB">
        <authorList>
            <consortium name="Ensembl"/>
        </authorList>
    </citation>
    <scope>IDENTIFICATION</scope>
</reference>
<accession>A0A3Q2Z3B4</accession>
<evidence type="ECO:0000256" key="1">
    <source>
        <dbReference type="SAM" id="SignalP"/>
    </source>
</evidence>
<feature type="chain" id="PRO_5018680059" description="Interleukin-7" evidence="1">
    <location>
        <begin position="20"/>
        <end position="154"/>
    </location>
</feature>
<keyword evidence="1" id="KW-0732">Signal</keyword>
<evidence type="ECO:0000313" key="2">
    <source>
        <dbReference type="Ensembl" id="ENSHCOP00000026210.1"/>
    </source>
</evidence>
<dbReference type="AlphaFoldDB" id="A0A3Q2Z3B4"/>
<organism evidence="2 3">
    <name type="scientific">Hippocampus comes</name>
    <name type="common">Tiger tail seahorse</name>
    <dbReference type="NCBI Taxonomy" id="109280"/>
    <lineage>
        <taxon>Eukaryota</taxon>
        <taxon>Metazoa</taxon>
        <taxon>Chordata</taxon>
        <taxon>Craniata</taxon>
        <taxon>Vertebrata</taxon>
        <taxon>Euteleostomi</taxon>
        <taxon>Actinopterygii</taxon>
        <taxon>Neopterygii</taxon>
        <taxon>Teleostei</taxon>
        <taxon>Neoteleostei</taxon>
        <taxon>Acanthomorphata</taxon>
        <taxon>Syngnathiaria</taxon>
        <taxon>Syngnathiformes</taxon>
        <taxon>Syngnathoidei</taxon>
        <taxon>Syngnathidae</taxon>
        <taxon>Hippocampus</taxon>
    </lineage>
</organism>
<keyword evidence="3" id="KW-1185">Reference proteome</keyword>
<reference evidence="2" key="1">
    <citation type="submission" date="2025-08" db="UniProtKB">
        <authorList>
            <consortium name="Ensembl"/>
        </authorList>
    </citation>
    <scope>IDENTIFICATION</scope>
</reference>
<sequence>KHLLRISLLLLLLLPLASSCSSQRPLAELGEDYMGIVQTHLNNAVSKNTLLLYTCVLQDFVGVLHNLTCQMGNIKLNHTQQLAVSVLNSIECTCSLKLSEEPKVRPKRRRTAMIKNHKQQRKLNRGTKRLCKVKAILSSMSECYEMLNSLLGNT</sequence>
<dbReference type="OMA" id="ICCSCRE"/>
<dbReference type="Ensembl" id="ENSHCOT00000021147.1">
    <property type="protein sequence ID" value="ENSHCOP00000026210.1"/>
    <property type="gene ID" value="ENSHCOG00000016950.1"/>
</dbReference>
<proteinExistence type="predicted"/>
<dbReference type="Proteomes" id="UP000264820">
    <property type="component" value="Unplaced"/>
</dbReference>
<protein>
    <recommendedName>
        <fullName evidence="4">Interleukin-7</fullName>
    </recommendedName>
</protein>
<name>A0A3Q2Z3B4_HIPCM</name>
<dbReference type="GeneTree" id="ENSGT00670000099476"/>
<evidence type="ECO:0008006" key="4">
    <source>
        <dbReference type="Google" id="ProtNLM"/>
    </source>
</evidence>
<evidence type="ECO:0000313" key="3">
    <source>
        <dbReference type="Proteomes" id="UP000264820"/>
    </source>
</evidence>
<feature type="signal peptide" evidence="1">
    <location>
        <begin position="1"/>
        <end position="19"/>
    </location>
</feature>